<comment type="subunit">
    <text evidence="3">Homotetramer.</text>
</comment>
<evidence type="ECO:0000313" key="7">
    <source>
        <dbReference type="EMBL" id="MBB5022349.1"/>
    </source>
</evidence>
<evidence type="ECO:0000256" key="1">
    <source>
        <dbReference type="ARBA" id="ARBA00001946"/>
    </source>
</evidence>
<dbReference type="CDD" id="cd01630">
    <property type="entry name" value="HAD_KDO-like"/>
    <property type="match status" value="1"/>
</dbReference>
<accession>A0A7W8DHE5</accession>
<keyword evidence="6" id="KW-0460">Magnesium</keyword>
<dbReference type="InterPro" id="IPR050793">
    <property type="entry name" value="CMP-NeuNAc_synthase"/>
</dbReference>
<comment type="cofactor">
    <cofactor evidence="1">
        <name>Mg(2+)</name>
        <dbReference type="ChEBI" id="CHEBI:18420"/>
    </cofactor>
</comment>
<dbReference type="InterPro" id="IPR010023">
    <property type="entry name" value="KdsC_fam"/>
</dbReference>
<evidence type="ECO:0000256" key="5">
    <source>
        <dbReference type="ARBA" id="ARBA00022801"/>
    </source>
</evidence>
<dbReference type="Proteomes" id="UP000528322">
    <property type="component" value="Unassembled WGS sequence"/>
</dbReference>
<dbReference type="GO" id="GO:0016788">
    <property type="term" value="F:hydrolase activity, acting on ester bonds"/>
    <property type="evidence" value="ECO:0007669"/>
    <property type="project" value="InterPro"/>
</dbReference>
<dbReference type="RefSeq" id="WP_183732710.1">
    <property type="nucleotide sequence ID" value="NZ_JACHID010000010.1"/>
</dbReference>
<organism evidence="7 8">
    <name type="scientific">Desulfurispira natronophila</name>
    <dbReference type="NCBI Taxonomy" id="682562"/>
    <lineage>
        <taxon>Bacteria</taxon>
        <taxon>Pseudomonadati</taxon>
        <taxon>Chrysiogenota</taxon>
        <taxon>Chrysiogenia</taxon>
        <taxon>Chrysiogenales</taxon>
        <taxon>Chrysiogenaceae</taxon>
        <taxon>Desulfurispira</taxon>
    </lineage>
</organism>
<keyword evidence="4" id="KW-0479">Metal-binding</keyword>
<evidence type="ECO:0000256" key="2">
    <source>
        <dbReference type="ARBA" id="ARBA00005893"/>
    </source>
</evidence>
<dbReference type="NCBIfam" id="TIGR01670">
    <property type="entry name" value="KdsC-phosphatas"/>
    <property type="match status" value="1"/>
</dbReference>
<dbReference type="InterPro" id="IPR023214">
    <property type="entry name" value="HAD_sf"/>
</dbReference>
<evidence type="ECO:0000313" key="8">
    <source>
        <dbReference type="Proteomes" id="UP000528322"/>
    </source>
</evidence>
<comment type="caution">
    <text evidence="7">The sequence shown here is derived from an EMBL/GenBank/DDBJ whole genome shotgun (WGS) entry which is preliminary data.</text>
</comment>
<dbReference type="InterPro" id="IPR036412">
    <property type="entry name" value="HAD-like_sf"/>
</dbReference>
<name>A0A7W8DHE5_9BACT</name>
<reference evidence="7 8" key="1">
    <citation type="submission" date="2020-08" db="EMBL/GenBank/DDBJ databases">
        <title>Genomic Encyclopedia of Type Strains, Phase IV (KMG-IV): sequencing the most valuable type-strain genomes for metagenomic binning, comparative biology and taxonomic classification.</title>
        <authorList>
            <person name="Goeker M."/>
        </authorList>
    </citation>
    <scope>NUCLEOTIDE SEQUENCE [LARGE SCALE GENOMIC DNA]</scope>
    <source>
        <strain evidence="7 8">DSM 22071</strain>
    </source>
</reference>
<dbReference type="FunFam" id="3.40.50.1000:FF:000029">
    <property type="entry name" value="3-deoxy-D-manno-octulosonate 8-phosphate phosphatase KdsC"/>
    <property type="match status" value="1"/>
</dbReference>
<sequence length="361" mass="38788">MAQPVALVPVLDEACVQWQYGGKPLCLSVADTLAALLGAEQVVFLTPRASVAAALDGSGYSLIAVHARDSISRIQQHPALRESAGQPLLVVPPQWPLCRGGTLKALLDSAAGGASGLALPPLLMRNQAVHAALMAQIEQWETLPLDQFTVPAALSAGSGRPVALQMDGSESLAVFCEDDLMRLPVSYVSPGHQPDIRMLVLDVDGVMTDGGMYYLETGQELKKFSTRDGIAIKRLLRMGIEVAFLSSGLNTSLLESRARTLGVQRLYVGTDEKTVILQQWLDEMGLLPEQIAYIGDDINDLGVMAMVGLSACPADAVDMIRQRVQVVLQSRGGEGCVREFVGRYICSDEEAVARRNQSHPQ</sequence>
<dbReference type="EMBL" id="JACHID010000010">
    <property type="protein sequence ID" value="MBB5022349.1"/>
    <property type="molecule type" value="Genomic_DNA"/>
</dbReference>
<dbReference type="Gene3D" id="3.40.50.1000">
    <property type="entry name" value="HAD superfamily/HAD-like"/>
    <property type="match status" value="1"/>
</dbReference>
<dbReference type="PANTHER" id="PTHR21485:SF3">
    <property type="entry name" value="N-ACYLNEURAMINATE CYTIDYLYLTRANSFERASE"/>
    <property type="match status" value="1"/>
</dbReference>
<protein>
    <submittedName>
        <fullName evidence="7">YrbI family 3-deoxy-D-manno-octulosonate 8-phosphate phosphatase</fullName>
    </submittedName>
</protein>
<dbReference type="SUPFAM" id="SSF56784">
    <property type="entry name" value="HAD-like"/>
    <property type="match status" value="1"/>
</dbReference>
<dbReference type="PANTHER" id="PTHR21485">
    <property type="entry name" value="HAD SUPERFAMILY MEMBERS CMAS AND KDSC"/>
    <property type="match status" value="1"/>
</dbReference>
<keyword evidence="8" id="KW-1185">Reference proteome</keyword>
<dbReference type="SFLD" id="SFLDS00003">
    <property type="entry name" value="Haloacid_Dehalogenase"/>
    <property type="match status" value="1"/>
</dbReference>
<dbReference type="GO" id="GO:0046872">
    <property type="term" value="F:metal ion binding"/>
    <property type="evidence" value="ECO:0007669"/>
    <property type="project" value="UniProtKB-KW"/>
</dbReference>
<gene>
    <name evidence="7" type="ORF">HNR37_001684</name>
</gene>
<keyword evidence="5" id="KW-0378">Hydrolase</keyword>
<dbReference type="GO" id="GO:0008781">
    <property type="term" value="F:N-acylneuraminate cytidylyltransferase activity"/>
    <property type="evidence" value="ECO:0007669"/>
    <property type="project" value="TreeGrafter"/>
</dbReference>
<proteinExistence type="inferred from homology"/>
<evidence type="ECO:0000256" key="6">
    <source>
        <dbReference type="ARBA" id="ARBA00022842"/>
    </source>
</evidence>
<dbReference type="SFLD" id="SFLDG01138">
    <property type="entry name" value="C1.6.2:_Deoxy-d-mannose-octulo"/>
    <property type="match status" value="1"/>
</dbReference>
<dbReference type="AlphaFoldDB" id="A0A7W8DHE5"/>
<comment type="similarity">
    <text evidence="2">Belongs to the KdsC family.</text>
</comment>
<dbReference type="SFLD" id="SFLDG01136">
    <property type="entry name" value="C1.6:_Phosphoserine_Phosphatas"/>
    <property type="match status" value="1"/>
</dbReference>
<evidence type="ECO:0000256" key="3">
    <source>
        <dbReference type="ARBA" id="ARBA00011881"/>
    </source>
</evidence>
<evidence type="ECO:0000256" key="4">
    <source>
        <dbReference type="ARBA" id="ARBA00022723"/>
    </source>
</evidence>